<proteinExistence type="predicted"/>
<evidence type="ECO:0000313" key="1">
    <source>
        <dbReference type="EMBL" id="CAA6819542.1"/>
    </source>
</evidence>
<dbReference type="AlphaFoldDB" id="A0A6S6TF93"/>
<sequence length="131" mass="14557">MQIKLTKTLDGTIKKTYKEFILVINSEEFKVIKIDDNIQIFKKVKVYPSGSTFEKLNDSKELKLLNILSEKLSSDNTGDSLPHNVHVIGRRPEIIGGVGTVRGNSINTSGATITTLSDAELKKLLVELLEE</sequence>
<gene>
    <name evidence="1" type="ORF">HELGO_WM17658</name>
</gene>
<accession>A0A6S6TF93</accession>
<organism evidence="1">
    <name type="scientific">uncultured Sulfurovum sp</name>
    <dbReference type="NCBI Taxonomy" id="269237"/>
    <lineage>
        <taxon>Bacteria</taxon>
        <taxon>Pseudomonadati</taxon>
        <taxon>Campylobacterota</taxon>
        <taxon>Epsilonproteobacteria</taxon>
        <taxon>Campylobacterales</taxon>
        <taxon>Sulfurovaceae</taxon>
        <taxon>Sulfurovum</taxon>
        <taxon>environmental samples</taxon>
    </lineage>
</organism>
<protein>
    <submittedName>
        <fullName evidence="1">Uncharacterized protein</fullName>
    </submittedName>
</protein>
<reference evidence="1" key="1">
    <citation type="submission" date="2020-01" db="EMBL/GenBank/DDBJ databases">
        <authorList>
            <person name="Meier V. D."/>
            <person name="Meier V D."/>
        </authorList>
    </citation>
    <scope>NUCLEOTIDE SEQUENCE</scope>
    <source>
        <strain evidence="1">HLG_WM_MAG_05</strain>
    </source>
</reference>
<dbReference type="EMBL" id="CACVAU010000056">
    <property type="protein sequence ID" value="CAA6819542.1"/>
    <property type="molecule type" value="Genomic_DNA"/>
</dbReference>
<name>A0A6S6TF93_9BACT</name>